<protein>
    <submittedName>
        <fullName evidence="3">T9SS type A sorting domain-containing protein</fullName>
    </submittedName>
</protein>
<sequence length="2148" mass="235524">MSRLLLFVLLTLSFNAIGQTKYLSEDFEGGVKPSGWSEERVSGNRFWRYQSGGYASSSAPTYHHPSSAHSGSYNALFQQEQVGPSTKLITPEIDLRFSTKPVIEFWHAQESWGANDMLKVYYRLSPTSPWVYLIEYPNATIGWVKREIILPEEAKSAKCQIGFEGISNWGWGVCLDDIEVVERGNVPRVVYSINALQNNQDIPSGTPANPIFAIEIIVKGNTGTLNLSNINATFTGTSISDISNWQLFYSTDTVTVTKNKISCTVNVSGNTITLSNITQELQTGENYIFIAADISQSANHGDELDLMLSPNSITISGSTYPSSALNPSGKYTISESLLTDDFESSTSNWTLSGSWEIGEPTGSGINDPTYTYNGAKILATNLNGNYPAGIEKNSPHEAIIGPVNAKYYQDLKIQYKRWLNIDYFDKTKIYVSNDNKNSWTPIWNNNNLILDKSWRATTHNISTLATRKQDVWVKISIDTSDNSTEYGGWNIDNFAVTGDFIASDVGVTSLVSPKPYCGLTNAEQVKVKVKNFGGSQINTPFEVGYSLDGGSTFTRESFNPTVDFEGEVELTFNQKADLSTPGLKNIVVKTFHPDDEDNTNDAFSIKFFVYPTVEPPISYSFENSTQYWYGHGTNSTIAWGKPQGNVLNKAYDGVNAWVTNLKYSHNPNETSILESPCFNISSLNYPILSFYFMMQVEEGIDGFNIEYSIDGGATWQLLNSHPGYSQNWYDTPTVTALGTAGWSKNTQNFKYASTLLPNDALLAGNIKLRFVFKSNATNNYEGVAIDNIVIKELPYDIGISQLNAPTDACEIGKVPLNITLKNYGYKPLPANLKIPIVAKIDGLSYKDTITLASQIGENGNLEYTTTFKHNFNKAKFYQVNIYTNIKEDRDRTNDTLKTQVEVYGMPGYTLGADIGTLQVDTVTLDAGSGYSAYQWKTKIPATASSWSTGKTTQTYNATEVSYGLYAIAVTNSRGCQAHDTIEVIQSDKNVGIISIDNITSGCSHPDPISPTVTIKHFGNSPFDGSQSFNVGISIDGQEVLSENFTPSNGWTTNDTYQFTFSGTIDLSQKGNYAISAYTKYQDDIDKDNDTLSINVSTYGVPEISFGLSDTVSTSNVDTITLSVDNGFNSYQWERKIDGTSTWETLSETSESLSLSGIPYNTRSAHYKVLVTDSWGCGTGETSIFINTKDIGVYSIESPSSATCYSPEGFKVKAQIQNYGQDVYPAGTIINTKVTTEQGTYEQTFTLESDLTPGDRVTIEMNDFTQLPEGEHTIVVSTNVTGDLTPTNDSKSTTFTVVPSPSVEIIPDTLRQHFTPTSTYTISPNYSADCSNYLWQDGSTYSNYTILGFPSQDLFHVKVSNEHGCSSADTMKVIYHDINLIQVLSPKNSCELNGEYDVKFRLQNLGPDMPAGSRIEVKAWINGNLMSTETITLTEPLNYQNVKDITLTAKATISNQAEIRIEVKSLDFEEVTYTNNVQTKFVTSTGYPTINLGPDREVHAFTDTIKAGSGFDSYSWTTGSTDSTIIVNQSGTYGVTVSDYYGCTASDEINITLILDDIEVTALNNPKSGCNMGSAEPVEIQIRNNGDKVIPGGTDITLGFEHNGQTTTEQYTLPQTMDPQSTLTIPFTNTMDFSVRKDYNIKVWAIWANDMVSSNDTIVTTITAYPDILVDLGGDEVHCDGTTVTIDAGDYNNSPSYSWSTGATTQTIEVTESGTYSVTVTDANGCSDTGSKTITFQQAPNVTINDFAPVCSSQSELTLTGASPEGGTWSGNTVVGNIFYPSQAGAGNHTITYAYTDSYGCTSSASKEITVNPSPIVDLGPDRTITAPITLDPGDFYAYLWHDGSTNRTYYVDATGEYSVTVTDAKGCKGYDDVYIIYNETFDVQVTALKNPTNHCFDGKDDDVTVTLTNKGGKTVDANETITLNLNVNNQNITEEVSFDSPFETNDTKEYTFSKKINLPQGSNTLNFVAKFNNISGTPSQFNVEIYNTPSLELGDGADTLRVKLPYELASGVGGVSYNWNTGATSPTITVNTWGKYWLTITDSHGCTASDTIVITWPLSVTENNLNGEIDIFPNPASENLTIRIKTPTPIENTLKLLSPLGQCVYETKTEFALSSSTNININHLQPGVYILQISNNTGKASFKIIINR</sequence>
<dbReference type="CDD" id="cd00146">
    <property type="entry name" value="PKD"/>
    <property type="match status" value="1"/>
</dbReference>
<dbReference type="Proteomes" id="UP000500961">
    <property type="component" value="Chromosome"/>
</dbReference>
<dbReference type="Pfam" id="PF18962">
    <property type="entry name" value="Por_Secre_tail"/>
    <property type="match status" value="1"/>
</dbReference>
<evidence type="ECO:0000256" key="1">
    <source>
        <dbReference type="SAM" id="SignalP"/>
    </source>
</evidence>
<dbReference type="NCBIfam" id="TIGR04183">
    <property type="entry name" value="Por_Secre_tail"/>
    <property type="match status" value="1"/>
</dbReference>
<dbReference type="GO" id="GO:0016020">
    <property type="term" value="C:membrane"/>
    <property type="evidence" value="ECO:0007669"/>
    <property type="project" value="InterPro"/>
</dbReference>
<dbReference type="GO" id="GO:0005975">
    <property type="term" value="P:carbohydrate metabolic process"/>
    <property type="evidence" value="ECO:0007669"/>
    <property type="project" value="UniProtKB-ARBA"/>
</dbReference>
<dbReference type="GO" id="GO:0004553">
    <property type="term" value="F:hydrolase activity, hydrolyzing O-glycosyl compounds"/>
    <property type="evidence" value="ECO:0007669"/>
    <property type="project" value="UniProtKB-ARBA"/>
</dbReference>
<evidence type="ECO:0000259" key="2">
    <source>
        <dbReference type="PROSITE" id="PS50060"/>
    </source>
</evidence>
<dbReference type="InterPro" id="IPR013320">
    <property type="entry name" value="ConA-like_dom_sf"/>
</dbReference>
<feature type="domain" description="MAM" evidence="2">
    <location>
        <begin position="23"/>
        <end position="188"/>
    </location>
</feature>
<organism evidence="3 4">
    <name type="scientific">Tenuifilum thalassicum</name>
    <dbReference type="NCBI Taxonomy" id="2590900"/>
    <lineage>
        <taxon>Bacteria</taxon>
        <taxon>Pseudomonadati</taxon>
        <taxon>Bacteroidota</taxon>
        <taxon>Bacteroidia</taxon>
        <taxon>Bacteroidales</taxon>
        <taxon>Tenuifilaceae</taxon>
        <taxon>Tenuifilum</taxon>
    </lineage>
</organism>
<keyword evidence="4" id="KW-1185">Reference proteome</keyword>
<dbReference type="Gene3D" id="2.60.120.200">
    <property type="match status" value="1"/>
</dbReference>
<feature type="signal peptide" evidence="1">
    <location>
        <begin position="1"/>
        <end position="18"/>
    </location>
</feature>
<dbReference type="RefSeq" id="WP_173075345.1">
    <property type="nucleotide sequence ID" value="NZ_CP041345.1"/>
</dbReference>
<reference evidence="3 4" key="1">
    <citation type="submission" date="2019-07" db="EMBL/GenBank/DDBJ databases">
        <title>Thalassofilum flectens gen. nov., sp. nov., a novel moderate thermophilic anaerobe from a shallow sea hot spring in Kunashir Island (Russia), representing a new family in the order Bacteroidales, and proposal of Thalassofilacea fam. nov.</title>
        <authorList>
            <person name="Kochetkova T.V."/>
            <person name="Podosokorskaya O.A."/>
            <person name="Novikov A."/>
            <person name="Elcheninov A.G."/>
            <person name="Toshchakov S.V."/>
            <person name="Kublanov I.V."/>
        </authorList>
    </citation>
    <scope>NUCLEOTIDE SEQUENCE [LARGE SCALE GENOMIC DNA]</scope>
    <source>
        <strain evidence="3 4">38-H</strain>
    </source>
</reference>
<dbReference type="InterPro" id="IPR000998">
    <property type="entry name" value="MAM_dom"/>
</dbReference>
<feature type="chain" id="PRO_5029892239" evidence="1">
    <location>
        <begin position="19"/>
        <end position="2148"/>
    </location>
</feature>
<dbReference type="KEGG" id="ttz:FHG85_09735"/>
<dbReference type="Gene3D" id="2.60.120.260">
    <property type="entry name" value="Galactose-binding domain-like"/>
    <property type="match status" value="1"/>
</dbReference>
<dbReference type="PROSITE" id="PS50060">
    <property type="entry name" value="MAM_2"/>
    <property type="match status" value="1"/>
</dbReference>
<name>A0A7D3XHC8_9BACT</name>
<proteinExistence type="predicted"/>
<dbReference type="InterPro" id="IPR029456">
    <property type="entry name" value="Sialidase_N"/>
</dbReference>
<gene>
    <name evidence="3" type="ORF">FHG85_09735</name>
</gene>
<keyword evidence="1" id="KW-0732">Signal</keyword>
<dbReference type="InterPro" id="IPR026444">
    <property type="entry name" value="Secre_tail"/>
</dbReference>
<dbReference type="Pfam" id="PF14873">
    <property type="entry name" value="BNR_assoc_N"/>
    <property type="match status" value="1"/>
</dbReference>
<evidence type="ECO:0000313" key="3">
    <source>
        <dbReference type="EMBL" id="QKG80537.1"/>
    </source>
</evidence>
<accession>A0A7D3XHC8</accession>
<evidence type="ECO:0000313" key="4">
    <source>
        <dbReference type="Proteomes" id="UP000500961"/>
    </source>
</evidence>
<dbReference type="SUPFAM" id="SSF49899">
    <property type="entry name" value="Concanavalin A-like lectins/glucanases"/>
    <property type="match status" value="1"/>
</dbReference>
<dbReference type="EMBL" id="CP041345">
    <property type="protein sequence ID" value="QKG80537.1"/>
    <property type="molecule type" value="Genomic_DNA"/>
</dbReference>